<accession>A0A516RI98</accession>
<reference evidence="7 8" key="1">
    <citation type="journal article" date="2019" name="J. Ind. Microbiol. Biotechnol.">
        <title>The complete genomic sequence of Streptomyces spectabilis NRRL-2792 and identification of secondary metabolite biosynthetic gene clusters.</title>
        <authorList>
            <person name="Sinha A."/>
            <person name="Phillips-Salemka S."/>
            <person name="Niraula T.A."/>
            <person name="Short K.A."/>
            <person name="Niraula N.P."/>
        </authorList>
    </citation>
    <scope>NUCLEOTIDE SEQUENCE [LARGE SCALE GENOMIC DNA]</scope>
    <source>
        <strain evidence="7 8">NRRL 2792</strain>
    </source>
</reference>
<dbReference type="InterPro" id="IPR007016">
    <property type="entry name" value="O-antigen_ligase-rel_domated"/>
</dbReference>
<dbReference type="Proteomes" id="UP000316806">
    <property type="component" value="Chromosome"/>
</dbReference>
<dbReference type="EMBL" id="CP040916">
    <property type="protein sequence ID" value="QDQ15388.1"/>
    <property type="molecule type" value="Genomic_DNA"/>
</dbReference>
<evidence type="ECO:0000256" key="5">
    <source>
        <dbReference type="SAM" id="Phobius"/>
    </source>
</evidence>
<organism evidence="7 8">
    <name type="scientific">Streptomyces spectabilis</name>
    <dbReference type="NCBI Taxonomy" id="68270"/>
    <lineage>
        <taxon>Bacteria</taxon>
        <taxon>Bacillati</taxon>
        <taxon>Actinomycetota</taxon>
        <taxon>Actinomycetes</taxon>
        <taxon>Kitasatosporales</taxon>
        <taxon>Streptomycetaceae</taxon>
        <taxon>Streptomyces</taxon>
    </lineage>
</organism>
<evidence type="ECO:0000256" key="2">
    <source>
        <dbReference type="ARBA" id="ARBA00022692"/>
    </source>
</evidence>
<feature type="transmembrane region" description="Helical" evidence="5">
    <location>
        <begin position="71"/>
        <end position="92"/>
    </location>
</feature>
<dbReference type="PANTHER" id="PTHR37422">
    <property type="entry name" value="TEICHURONIC ACID BIOSYNTHESIS PROTEIN TUAE"/>
    <property type="match status" value="1"/>
</dbReference>
<feature type="transmembrane region" description="Helical" evidence="5">
    <location>
        <begin position="21"/>
        <end position="40"/>
    </location>
</feature>
<dbReference type="Pfam" id="PF04932">
    <property type="entry name" value="Wzy_C"/>
    <property type="match status" value="1"/>
</dbReference>
<feature type="transmembrane region" description="Helical" evidence="5">
    <location>
        <begin position="104"/>
        <end position="125"/>
    </location>
</feature>
<feature type="domain" description="O-antigen ligase-related" evidence="6">
    <location>
        <begin position="137"/>
        <end position="274"/>
    </location>
</feature>
<keyword evidence="4 5" id="KW-0472">Membrane</keyword>
<keyword evidence="2 5" id="KW-0812">Transmembrane</keyword>
<gene>
    <name evidence="7" type="ORF">FH965_36510</name>
</gene>
<feature type="transmembrane region" description="Helical" evidence="5">
    <location>
        <begin position="47"/>
        <end position="65"/>
    </location>
</feature>
<keyword evidence="3 5" id="KW-1133">Transmembrane helix</keyword>
<evidence type="ECO:0000256" key="4">
    <source>
        <dbReference type="ARBA" id="ARBA00023136"/>
    </source>
</evidence>
<name>A0A516RI98_STRST</name>
<evidence type="ECO:0000313" key="8">
    <source>
        <dbReference type="Proteomes" id="UP000316806"/>
    </source>
</evidence>
<feature type="transmembrane region" description="Helical" evidence="5">
    <location>
        <begin position="137"/>
        <end position="162"/>
    </location>
</feature>
<dbReference type="RefSeq" id="WP_144322590.1">
    <property type="nucleotide sequence ID" value="NZ_CP040916.1"/>
</dbReference>
<feature type="transmembrane region" description="Helical" evidence="5">
    <location>
        <begin position="267"/>
        <end position="286"/>
    </location>
</feature>
<evidence type="ECO:0000256" key="3">
    <source>
        <dbReference type="ARBA" id="ARBA00022989"/>
    </source>
</evidence>
<sequence length="345" mass="33192">MGSTGAVTAERAGERHGVADASGLAILAACAAWALITSALGGGRPDGVLLAILAVAAGYAGGRITGALLPVAAPCAGALAGVCLAAAAPHVTPGPASSSPLGPIGATAALLSLSAGAVCCAAWAARGPALRLCLRLAAIGVVGCAAALGSTAGFLACAGIVLCSLAASLTRRALGLTGFALAAVLVAGASWAIAEDVLPGGLTASLEGQLGPHRVRLWRDAGDLVGARPAFGVGPGRFGDASPSVTEGLLPDGKPHSALLQQAAEQGFTGVALLTAAFAWLLFALWRSPRSTAVVLTAGAALTAVATVATLGNALSVTSVTAGAGLLAGIATARPLQDGGETDRE</sequence>
<protein>
    <recommendedName>
        <fullName evidence="6">O-antigen ligase-related domain-containing protein</fullName>
    </recommendedName>
</protein>
<evidence type="ECO:0000256" key="1">
    <source>
        <dbReference type="ARBA" id="ARBA00004141"/>
    </source>
</evidence>
<feature type="transmembrane region" description="Helical" evidence="5">
    <location>
        <begin position="293"/>
        <end position="311"/>
    </location>
</feature>
<proteinExistence type="predicted"/>
<comment type="subcellular location">
    <subcellularLocation>
        <location evidence="1">Membrane</location>
        <topology evidence="1">Multi-pass membrane protein</topology>
    </subcellularLocation>
</comment>
<dbReference type="InterPro" id="IPR051533">
    <property type="entry name" value="WaaL-like"/>
</dbReference>
<dbReference type="AlphaFoldDB" id="A0A516RI98"/>
<feature type="transmembrane region" description="Helical" evidence="5">
    <location>
        <begin position="174"/>
        <end position="194"/>
    </location>
</feature>
<evidence type="ECO:0000313" key="7">
    <source>
        <dbReference type="EMBL" id="QDQ15388.1"/>
    </source>
</evidence>
<dbReference type="PANTHER" id="PTHR37422:SF13">
    <property type="entry name" value="LIPOPOLYSACCHARIDE BIOSYNTHESIS PROTEIN PA4999-RELATED"/>
    <property type="match status" value="1"/>
</dbReference>
<dbReference type="GO" id="GO:0016020">
    <property type="term" value="C:membrane"/>
    <property type="evidence" value="ECO:0007669"/>
    <property type="project" value="UniProtKB-SubCell"/>
</dbReference>
<evidence type="ECO:0000259" key="6">
    <source>
        <dbReference type="Pfam" id="PF04932"/>
    </source>
</evidence>